<gene>
    <name evidence="1" type="ORF">S03H2_58544</name>
</gene>
<dbReference type="AlphaFoldDB" id="X1J4W3"/>
<protein>
    <submittedName>
        <fullName evidence="1">Uncharacterized protein</fullName>
    </submittedName>
</protein>
<proteinExistence type="predicted"/>
<reference evidence="1" key="1">
    <citation type="journal article" date="2014" name="Front. Microbiol.">
        <title>High frequency of phylogenetically diverse reductive dehalogenase-homologous genes in deep subseafloor sedimentary metagenomes.</title>
        <authorList>
            <person name="Kawai M."/>
            <person name="Futagami T."/>
            <person name="Toyoda A."/>
            <person name="Takaki Y."/>
            <person name="Nishi S."/>
            <person name="Hori S."/>
            <person name="Arai W."/>
            <person name="Tsubouchi T."/>
            <person name="Morono Y."/>
            <person name="Uchiyama I."/>
            <person name="Ito T."/>
            <person name="Fujiyama A."/>
            <person name="Inagaki F."/>
            <person name="Takami H."/>
        </authorList>
    </citation>
    <scope>NUCLEOTIDE SEQUENCE</scope>
    <source>
        <strain evidence="1">Expedition CK06-06</strain>
    </source>
</reference>
<sequence>MDNLVKEALARVNVKIAAIDGALKPEHKHRLTASAINAVDSLKFALKCMD</sequence>
<dbReference type="EMBL" id="BARU01037597">
    <property type="protein sequence ID" value="GAH89002.1"/>
    <property type="molecule type" value="Genomic_DNA"/>
</dbReference>
<evidence type="ECO:0000313" key="1">
    <source>
        <dbReference type="EMBL" id="GAH89002.1"/>
    </source>
</evidence>
<name>X1J4W3_9ZZZZ</name>
<comment type="caution">
    <text evidence="1">The sequence shown here is derived from an EMBL/GenBank/DDBJ whole genome shotgun (WGS) entry which is preliminary data.</text>
</comment>
<organism evidence="1">
    <name type="scientific">marine sediment metagenome</name>
    <dbReference type="NCBI Taxonomy" id="412755"/>
    <lineage>
        <taxon>unclassified sequences</taxon>
        <taxon>metagenomes</taxon>
        <taxon>ecological metagenomes</taxon>
    </lineage>
</organism>
<accession>X1J4W3</accession>